<name>A0A836CEH5_9STRA</name>
<reference evidence="2" key="1">
    <citation type="submission" date="2021-02" db="EMBL/GenBank/DDBJ databases">
        <title>First Annotated Genome of the Yellow-green Alga Tribonema minus.</title>
        <authorList>
            <person name="Mahan K.M."/>
        </authorList>
    </citation>
    <scope>NUCLEOTIDE SEQUENCE</scope>
    <source>
        <strain evidence="2">UTEX B ZZ1240</strain>
    </source>
</reference>
<evidence type="ECO:0000313" key="3">
    <source>
        <dbReference type="Proteomes" id="UP000664859"/>
    </source>
</evidence>
<dbReference type="AlphaFoldDB" id="A0A836CEH5"/>
<evidence type="ECO:0000313" key="2">
    <source>
        <dbReference type="EMBL" id="KAG5182802.1"/>
    </source>
</evidence>
<accession>A0A836CEH5</accession>
<protein>
    <submittedName>
        <fullName evidence="2">Uncharacterized protein</fullName>
    </submittedName>
</protein>
<organism evidence="2 3">
    <name type="scientific">Tribonema minus</name>
    <dbReference type="NCBI Taxonomy" id="303371"/>
    <lineage>
        <taxon>Eukaryota</taxon>
        <taxon>Sar</taxon>
        <taxon>Stramenopiles</taxon>
        <taxon>Ochrophyta</taxon>
        <taxon>PX clade</taxon>
        <taxon>Xanthophyceae</taxon>
        <taxon>Tribonematales</taxon>
        <taxon>Tribonemataceae</taxon>
        <taxon>Tribonema</taxon>
    </lineage>
</organism>
<proteinExistence type="predicted"/>
<feature type="compositionally biased region" description="Polar residues" evidence="1">
    <location>
        <begin position="468"/>
        <end position="487"/>
    </location>
</feature>
<feature type="region of interest" description="Disordered" evidence="1">
    <location>
        <begin position="465"/>
        <end position="497"/>
    </location>
</feature>
<feature type="non-terminal residue" evidence="2">
    <location>
        <position position="1"/>
    </location>
</feature>
<comment type="caution">
    <text evidence="2">The sequence shown here is derived from an EMBL/GenBank/DDBJ whole genome shotgun (WGS) entry which is preliminary data.</text>
</comment>
<gene>
    <name evidence="2" type="ORF">JKP88DRAFT_318278</name>
</gene>
<keyword evidence="3" id="KW-1185">Reference proteome</keyword>
<sequence>MCICANRSTHLQWKDLVLIRQHLDSHTEVKRTLTRHWSVTAATAYCRLRRHTCTPCRVTGCKSACTHHSGPCCIILVCINCVHCSCFTDAARACSARLQYFLGQMTTAALMPAFPKHPQGCASLLAYVRKRVEDGLRPSDKGAMHKAIEEWYTSQCIAYDKYNAFIAEGNTAAAKLLKACNGGCIMKYTTLDNVIYLTRDALVVGDPLVEHFACPVATTAKKAADKDSLEAKRRIGRYCHSDLHGAVEWTVVALAAPQLVAPDLLVVALMIITGRRHKEIVCPGHQWAQGGTRRLQANLCTKGSAFNKSCKGEVKEADSIDGVGRAEFGLLDISEHVAEKFVVLRALRKALYRINADVVLEALKVVRFAVKGGTDIERQNARDRSVRALLKVEPLADLFKGYKAHFDLRNLGVHLFRSVYQKVMTLGTDDQTVATAAALNHAPVDHPATNYNHLGVVFHIADHEDRPQCSTSPQSNKVSNEVQQTSEPGFKGDNENVPISNSDECEYAAHPPRKDPAAAAAADCSALLEAVSDAGEDMPYMPLQDPMSAATPQKGRKRSPLKVTEHTEQCLETLADTSGGPMITETAMTANDADIRPAARDACTPSKRQKILSVVDGLVSAGFDVDTRLDILAKLLST</sequence>
<dbReference type="Proteomes" id="UP000664859">
    <property type="component" value="Unassembled WGS sequence"/>
</dbReference>
<evidence type="ECO:0000256" key="1">
    <source>
        <dbReference type="SAM" id="MobiDB-lite"/>
    </source>
</evidence>
<dbReference type="EMBL" id="JAFCMP010000224">
    <property type="protein sequence ID" value="KAG5182802.1"/>
    <property type="molecule type" value="Genomic_DNA"/>
</dbReference>